<organism evidence="4 5">
    <name type="scientific">Rotaria magnacalcarata</name>
    <dbReference type="NCBI Taxonomy" id="392030"/>
    <lineage>
        <taxon>Eukaryota</taxon>
        <taxon>Metazoa</taxon>
        <taxon>Spiralia</taxon>
        <taxon>Gnathifera</taxon>
        <taxon>Rotifera</taxon>
        <taxon>Eurotatoria</taxon>
        <taxon>Bdelloidea</taxon>
        <taxon>Philodinida</taxon>
        <taxon>Philodinidae</taxon>
        <taxon>Rotaria</taxon>
    </lineage>
</organism>
<reference evidence="4" key="1">
    <citation type="submission" date="2021-02" db="EMBL/GenBank/DDBJ databases">
        <authorList>
            <person name="Nowell W R."/>
        </authorList>
    </citation>
    <scope>NUCLEOTIDE SEQUENCE</scope>
</reference>
<dbReference type="PANTHER" id="PTHR46954">
    <property type="entry name" value="C2H2-TYPE DOMAIN-CONTAINING PROTEIN"/>
    <property type="match status" value="1"/>
</dbReference>
<name>A0A8S3I430_9BILA</name>
<feature type="domain" description="C2H2-type" evidence="2">
    <location>
        <begin position="147"/>
        <end position="167"/>
    </location>
</feature>
<evidence type="ECO:0000259" key="2">
    <source>
        <dbReference type="PROSITE" id="PS00028"/>
    </source>
</evidence>
<dbReference type="PROSITE" id="PS00028">
    <property type="entry name" value="ZINC_FINGER_C2H2_1"/>
    <property type="match status" value="1"/>
</dbReference>
<comment type="caution">
    <text evidence="4">The sequence shown here is derived from an EMBL/GenBank/DDBJ whole genome shotgun (WGS) entry which is preliminary data.</text>
</comment>
<dbReference type="InterPro" id="IPR013087">
    <property type="entry name" value="Znf_C2H2_type"/>
</dbReference>
<protein>
    <recommendedName>
        <fullName evidence="2">C2H2-type domain-containing protein</fullName>
    </recommendedName>
</protein>
<dbReference type="Proteomes" id="UP000681720">
    <property type="component" value="Unassembled WGS sequence"/>
</dbReference>
<feature type="region of interest" description="Disordered" evidence="1">
    <location>
        <begin position="186"/>
        <end position="206"/>
    </location>
</feature>
<evidence type="ECO:0000313" key="4">
    <source>
        <dbReference type="EMBL" id="CAF5193763.1"/>
    </source>
</evidence>
<accession>A0A8S3I430</accession>
<evidence type="ECO:0000313" key="5">
    <source>
        <dbReference type="Proteomes" id="UP000681720"/>
    </source>
</evidence>
<evidence type="ECO:0000256" key="1">
    <source>
        <dbReference type="SAM" id="MobiDB-lite"/>
    </source>
</evidence>
<dbReference type="Proteomes" id="UP000681967">
    <property type="component" value="Unassembled WGS sequence"/>
</dbReference>
<feature type="non-terminal residue" evidence="4">
    <location>
        <position position="251"/>
    </location>
</feature>
<evidence type="ECO:0000313" key="3">
    <source>
        <dbReference type="EMBL" id="CAF5072869.1"/>
    </source>
</evidence>
<dbReference type="AlphaFoldDB" id="A0A8S3I430"/>
<dbReference type="EMBL" id="CAJOBJ010339857">
    <property type="protein sequence ID" value="CAF5193763.1"/>
    <property type="molecule type" value="Genomic_DNA"/>
</dbReference>
<gene>
    <name evidence="3" type="ORF">BYL167_LOCUS60839</name>
    <name evidence="4" type="ORF">GIL414_LOCUS73987</name>
</gene>
<dbReference type="PANTHER" id="PTHR46954:SF1">
    <property type="entry name" value="C2H2-TYPE DOMAIN-CONTAINING PROTEIN"/>
    <property type="match status" value="1"/>
</dbReference>
<dbReference type="EMBL" id="CAJOBH010231371">
    <property type="protein sequence ID" value="CAF5072869.1"/>
    <property type="molecule type" value="Genomic_DNA"/>
</dbReference>
<proteinExistence type="predicted"/>
<sequence>EPIERRIRQTDEYYQEKVRAPRITSDGDLLRDTPKYDIDEYWCATHVLQTQYTIQIIRCNSISCCGPWRSNYIQVFPHRFLPAPVPFERTPRGIAMAERDYQKGVFYGSLIQRIQFHGVVMQHTQNDVLPFDFCCASVRKELKRRVCSICKQYIPSAYRMKNHYKIHQQQYASNCLDYDDDMFSNENSTGAEQNGEEDTDMLSNQRPLPAISNPSGNGVVIFSDMLDWLKSDFEELELKEQILRGDADKKK</sequence>